<keyword evidence="1" id="KW-0472">Membrane</keyword>
<dbReference type="EMBL" id="JAKZGP010000010">
    <property type="protein sequence ID" value="MCH7408977.1"/>
    <property type="molecule type" value="Genomic_DNA"/>
</dbReference>
<evidence type="ECO:0000313" key="2">
    <source>
        <dbReference type="EMBL" id="MCH7408977.1"/>
    </source>
</evidence>
<dbReference type="Proteomes" id="UP001165489">
    <property type="component" value="Unassembled WGS sequence"/>
</dbReference>
<proteinExistence type="predicted"/>
<feature type="transmembrane region" description="Helical" evidence="1">
    <location>
        <begin position="12"/>
        <end position="30"/>
    </location>
</feature>
<comment type="caution">
    <text evidence="2">The sequence shown here is derived from an EMBL/GenBank/DDBJ whole genome shotgun (WGS) entry which is preliminary data.</text>
</comment>
<evidence type="ECO:0000313" key="3">
    <source>
        <dbReference type="Proteomes" id="UP001165489"/>
    </source>
</evidence>
<gene>
    <name evidence="2" type="ORF">MM239_06200</name>
</gene>
<evidence type="ECO:0000256" key="1">
    <source>
        <dbReference type="SAM" id="Phobius"/>
    </source>
</evidence>
<keyword evidence="3" id="KW-1185">Reference proteome</keyword>
<reference evidence="2" key="1">
    <citation type="submission" date="2022-03" db="EMBL/GenBank/DDBJ databases">
        <title>De novo assembled genomes of Belliella spp. (Cyclobacteriaceae) strains.</title>
        <authorList>
            <person name="Szabo A."/>
            <person name="Korponai K."/>
            <person name="Felfoldi T."/>
        </authorList>
    </citation>
    <scope>NUCLEOTIDE SEQUENCE</scope>
    <source>
        <strain evidence="2">DSM 111904</strain>
    </source>
</reference>
<dbReference type="RefSeq" id="WP_241347338.1">
    <property type="nucleotide sequence ID" value="NZ_JAKZGP010000010.1"/>
</dbReference>
<accession>A0ABS9UXU3</accession>
<protein>
    <submittedName>
        <fullName evidence="2">Uncharacterized protein</fullName>
    </submittedName>
</protein>
<keyword evidence="1" id="KW-0812">Transmembrane</keyword>
<keyword evidence="1" id="KW-1133">Transmembrane helix</keyword>
<sequence>MKEFLTYHNLYLLILLLTLGYYIILIPLCFRAEAMHIWQKNFAGSKGAVSNNLTQAFLEYREWLALVEKLRADQKVQAVNALDNTVWLKQEPYRRSVDLDQVWKDKTHRQQLLKIKNQTNIS</sequence>
<name>A0ABS9UXU3_9BACT</name>
<organism evidence="2 3">
    <name type="scientific">Belliella filtrata</name>
    <dbReference type="NCBI Taxonomy" id="2923435"/>
    <lineage>
        <taxon>Bacteria</taxon>
        <taxon>Pseudomonadati</taxon>
        <taxon>Bacteroidota</taxon>
        <taxon>Cytophagia</taxon>
        <taxon>Cytophagales</taxon>
        <taxon>Cyclobacteriaceae</taxon>
        <taxon>Belliella</taxon>
    </lineage>
</organism>